<sequence>MISVKDITEDNPTVLIRKGNCSFWYNWCRIGPLFNVRALPLSNVKIHEAWKESGGQHDAIAQSWPGFDRRRLRGLPSDLLDEEDRIIWMLSTLDCFSLSSAIQSGRVLRGHLREAAGGGVLRNSQGMVIAAFSSYCGPYHTNLFTEIKALLEGLQLCSRM</sequence>
<dbReference type="AlphaFoldDB" id="A0ABD2ZYM1"/>
<feature type="domain" description="RNase H type-1" evidence="1">
    <location>
        <begin position="113"/>
        <end position="158"/>
    </location>
</feature>
<protein>
    <recommendedName>
        <fullName evidence="1">RNase H type-1 domain-containing protein</fullName>
    </recommendedName>
</protein>
<dbReference type="Pfam" id="PF13456">
    <property type="entry name" value="RVT_3"/>
    <property type="match status" value="1"/>
</dbReference>
<comment type="caution">
    <text evidence="2">The sequence shown here is derived from an EMBL/GenBank/DDBJ whole genome shotgun (WGS) entry which is preliminary data.</text>
</comment>
<proteinExistence type="predicted"/>
<gene>
    <name evidence="2" type="ORF">ACH5RR_015467</name>
</gene>
<dbReference type="Proteomes" id="UP001630127">
    <property type="component" value="Unassembled WGS sequence"/>
</dbReference>
<keyword evidence="3" id="KW-1185">Reference proteome</keyword>
<evidence type="ECO:0000313" key="3">
    <source>
        <dbReference type="Proteomes" id="UP001630127"/>
    </source>
</evidence>
<dbReference type="EMBL" id="JBJUIK010000007">
    <property type="protein sequence ID" value="KAL3522633.1"/>
    <property type="molecule type" value="Genomic_DNA"/>
</dbReference>
<dbReference type="InterPro" id="IPR002156">
    <property type="entry name" value="RNaseH_domain"/>
</dbReference>
<evidence type="ECO:0000313" key="2">
    <source>
        <dbReference type="EMBL" id="KAL3522633.1"/>
    </source>
</evidence>
<organism evidence="2 3">
    <name type="scientific">Cinchona calisaya</name>
    <dbReference type="NCBI Taxonomy" id="153742"/>
    <lineage>
        <taxon>Eukaryota</taxon>
        <taxon>Viridiplantae</taxon>
        <taxon>Streptophyta</taxon>
        <taxon>Embryophyta</taxon>
        <taxon>Tracheophyta</taxon>
        <taxon>Spermatophyta</taxon>
        <taxon>Magnoliopsida</taxon>
        <taxon>eudicotyledons</taxon>
        <taxon>Gunneridae</taxon>
        <taxon>Pentapetalae</taxon>
        <taxon>asterids</taxon>
        <taxon>lamiids</taxon>
        <taxon>Gentianales</taxon>
        <taxon>Rubiaceae</taxon>
        <taxon>Cinchonoideae</taxon>
        <taxon>Cinchoneae</taxon>
        <taxon>Cinchona</taxon>
    </lineage>
</organism>
<accession>A0ABD2ZYM1</accession>
<reference evidence="2 3" key="1">
    <citation type="submission" date="2024-11" db="EMBL/GenBank/DDBJ databases">
        <title>A near-complete genome assembly of Cinchona calisaya.</title>
        <authorList>
            <person name="Lian D.C."/>
            <person name="Zhao X.W."/>
            <person name="Wei L."/>
        </authorList>
    </citation>
    <scope>NUCLEOTIDE SEQUENCE [LARGE SCALE GENOMIC DNA]</scope>
    <source>
        <tissue evidence="2">Nenye</tissue>
    </source>
</reference>
<name>A0ABD2ZYM1_9GENT</name>
<evidence type="ECO:0000259" key="1">
    <source>
        <dbReference type="Pfam" id="PF13456"/>
    </source>
</evidence>